<feature type="coiled-coil region" evidence="1">
    <location>
        <begin position="16"/>
        <end position="43"/>
    </location>
</feature>
<proteinExistence type="predicted"/>
<evidence type="ECO:0000259" key="2">
    <source>
        <dbReference type="PROSITE" id="PS51502"/>
    </source>
</evidence>
<sequence length="99" mass="11584">MIRHIVMWNLNEGFTEEENKVNLQKIKNELEELKDIIEGVISLEVIIDPIAGSNKDLVLNSLFKGTKELENYQTHPEHLRVGKFIRNVTCDRVYIDYVE</sequence>
<dbReference type="PROSITE" id="PS51502">
    <property type="entry name" value="S_R_A_B_BARREL"/>
    <property type="match status" value="1"/>
</dbReference>
<evidence type="ECO:0000313" key="3">
    <source>
        <dbReference type="EMBL" id="MBB6713440.1"/>
    </source>
</evidence>
<dbReference type="RefSeq" id="WP_185163259.1">
    <property type="nucleotide sequence ID" value="NZ_JACKWY010000001.1"/>
</dbReference>
<dbReference type="Pfam" id="PF07876">
    <property type="entry name" value="Dabb"/>
    <property type="match status" value="1"/>
</dbReference>
<dbReference type="Gene3D" id="3.30.70.100">
    <property type="match status" value="1"/>
</dbReference>
<dbReference type="EMBL" id="JACKWY010000001">
    <property type="protein sequence ID" value="MBB6713440.1"/>
    <property type="molecule type" value="Genomic_DNA"/>
</dbReference>
<dbReference type="InterPro" id="IPR011008">
    <property type="entry name" value="Dimeric_a/b-barrel"/>
</dbReference>
<evidence type="ECO:0000313" key="4">
    <source>
        <dbReference type="Proteomes" id="UP000585258"/>
    </source>
</evidence>
<gene>
    <name evidence="3" type="ORF">H7E68_01670</name>
</gene>
<comment type="caution">
    <text evidence="3">The sequence shown here is derived from an EMBL/GenBank/DDBJ whole genome shotgun (WGS) entry which is preliminary data.</text>
</comment>
<dbReference type="PANTHER" id="PTHR37832">
    <property type="entry name" value="BLL2683 PROTEIN"/>
    <property type="match status" value="1"/>
</dbReference>
<name>A0A7X0S9F7_9CLOT</name>
<dbReference type="SMART" id="SM00886">
    <property type="entry name" value="Dabb"/>
    <property type="match status" value="1"/>
</dbReference>
<feature type="domain" description="Stress-response A/B barrel" evidence="2">
    <location>
        <begin position="2"/>
        <end position="97"/>
    </location>
</feature>
<organism evidence="3 4">
    <name type="scientific">Clostridium gasigenes</name>
    <dbReference type="NCBI Taxonomy" id="94869"/>
    <lineage>
        <taxon>Bacteria</taxon>
        <taxon>Bacillati</taxon>
        <taxon>Bacillota</taxon>
        <taxon>Clostridia</taxon>
        <taxon>Eubacteriales</taxon>
        <taxon>Clostridiaceae</taxon>
        <taxon>Clostridium</taxon>
    </lineage>
</organism>
<evidence type="ECO:0000256" key="1">
    <source>
        <dbReference type="SAM" id="Coils"/>
    </source>
</evidence>
<dbReference type="SUPFAM" id="SSF54909">
    <property type="entry name" value="Dimeric alpha+beta barrel"/>
    <property type="match status" value="1"/>
</dbReference>
<accession>A0A7X0S9F7</accession>
<keyword evidence="1" id="KW-0175">Coiled coil</keyword>
<dbReference type="PANTHER" id="PTHR37832:SF1">
    <property type="entry name" value="STRESS-RESPONSE A_B BARREL DOMAIN-CONTAINING PROTEIN"/>
    <property type="match status" value="1"/>
</dbReference>
<dbReference type="InterPro" id="IPR013097">
    <property type="entry name" value="Dabb"/>
</dbReference>
<protein>
    <submittedName>
        <fullName evidence="3">Dabb family protein</fullName>
    </submittedName>
</protein>
<dbReference type="Proteomes" id="UP000585258">
    <property type="component" value="Unassembled WGS sequence"/>
</dbReference>
<reference evidence="3 4" key="1">
    <citation type="submission" date="2020-08" db="EMBL/GenBank/DDBJ databases">
        <title>Clostridia isolated from Swiss meat.</title>
        <authorList>
            <person name="Wambui J."/>
            <person name="Stevens M.J.A."/>
            <person name="Stephan R."/>
        </authorList>
    </citation>
    <scope>NUCLEOTIDE SEQUENCE [LARGE SCALE GENOMIC DNA]</scope>
    <source>
        <strain evidence="3 4">CM001</strain>
    </source>
</reference>
<dbReference type="AlphaFoldDB" id="A0A7X0S9F7"/>